<dbReference type="AlphaFoldDB" id="A0A9P6KSC7"/>
<feature type="region of interest" description="Disordered" evidence="1">
    <location>
        <begin position="1"/>
        <end position="36"/>
    </location>
</feature>
<proteinExistence type="predicted"/>
<feature type="compositionally biased region" description="Acidic residues" evidence="1">
    <location>
        <begin position="11"/>
        <end position="23"/>
    </location>
</feature>
<evidence type="ECO:0000313" key="3">
    <source>
        <dbReference type="Proteomes" id="UP000756921"/>
    </source>
</evidence>
<dbReference type="EMBL" id="WJXW01000004">
    <property type="protein sequence ID" value="KAF9737095.1"/>
    <property type="molecule type" value="Genomic_DNA"/>
</dbReference>
<name>A0A9P6KSC7_9PLEO</name>
<accession>A0A9P6KSC7</accession>
<evidence type="ECO:0000313" key="2">
    <source>
        <dbReference type="EMBL" id="KAF9737095.1"/>
    </source>
</evidence>
<organism evidence="2 3">
    <name type="scientific">Paraphaeosphaeria minitans</name>
    <dbReference type="NCBI Taxonomy" id="565426"/>
    <lineage>
        <taxon>Eukaryota</taxon>
        <taxon>Fungi</taxon>
        <taxon>Dikarya</taxon>
        <taxon>Ascomycota</taxon>
        <taxon>Pezizomycotina</taxon>
        <taxon>Dothideomycetes</taxon>
        <taxon>Pleosporomycetidae</taxon>
        <taxon>Pleosporales</taxon>
        <taxon>Massarineae</taxon>
        <taxon>Didymosphaeriaceae</taxon>
        <taxon>Paraphaeosphaeria</taxon>
    </lineage>
</organism>
<comment type="caution">
    <text evidence="2">The sequence shown here is derived from an EMBL/GenBank/DDBJ whole genome shotgun (WGS) entry which is preliminary data.</text>
</comment>
<keyword evidence="3" id="KW-1185">Reference proteome</keyword>
<gene>
    <name evidence="2" type="ORF">PMIN01_04874</name>
</gene>
<feature type="compositionally biased region" description="Basic and acidic residues" evidence="1">
    <location>
        <begin position="24"/>
        <end position="36"/>
    </location>
</feature>
<protein>
    <submittedName>
        <fullName evidence="2">Uncharacterized protein</fullName>
    </submittedName>
</protein>
<sequence>MWASFVHGTDFENDSDCESDTDIACDHEHPPPQHQRDYKTFRSIYVVVSGHGLRPQSARDAQVSCWVKSEEENCSVGEEYPSRDTSIF</sequence>
<dbReference type="Proteomes" id="UP000756921">
    <property type="component" value="Unassembled WGS sequence"/>
</dbReference>
<evidence type="ECO:0000256" key="1">
    <source>
        <dbReference type="SAM" id="MobiDB-lite"/>
    </source>
</evidence>
<reference evidence="2" key="1">
    <citation type="journal article" date="2020" name="Mol. Plant Microbe Interact.">
        <title>Genome Sequence of the Biocontrol Agent Coniothyrium minitans strain Conio (IMI 134523).</title>
        <authorList>
            <person name="Patel D."/>
            <person name="Shittu T.A."/>
            <person name="Baroncelli R."/>
            <person name="Muthumeenakshi S."/>
            <person name="Osborne T.H."/>
            <person name="Janganan T.K."/>
            <person name="Sreenivasaprasad S."/>
        </authorList>
    </citation>
    <scope>NUCLEOTIDE SEQUENCE</scope>
    <source>
        <strain evidence="2">Conio</strain>
    </source>
</reference>